<evidence type="ECO:0000313" key="2">
    <source>
        <dbReference type="EMBL" id="KAG5678435.1"/>
    </source>
</evidence>
<name>A0A9J6C9J4_POLVA</name>
<feature type="region of interest" description="Disordered" evidence="1">
    <location>
        <begin position="1"/>
        <end position="49"/>
    </location>
</feature>
<accession>A0A9J6C9J4</accession>
<proteinExistence type="predicted"/>
<dbReference type="AlphaFoldDB" id="A0A9J6C9J4"/>
<evidence type="ECO:0000256" key="1">
    <source>
        <dbReference type="SAM" id="MobiDB-lite"/>
    </source>
</evidence>
<gene>
    <name evidence="2" type="ORF">PVAND_008109</name>
</gene>
<sequence length="91" mass="10147">MTLRDETPNENETVSPAEYDGGTETVSVLKDISPPPTSEPVILPNSPQSKEAPLRFFKDRIVTATYLGRNIKQGNEEKILILTQYFMGCSM</sequence>
<comment type="caution">
    <text evidence="2">The sequence shown here is derived from an EMBL/GenBank/DDBJ whole genome shotgun (WGS) entry which is preliminary data.</text>
</comment>
<evidence type="ECO:0000313" key="3">
    <source>
        <dbReference type="Proteomes" id="UP001107558"/>
    </source>
</evidence>
<reference evidence="2" key="1">
    <citation type="submission" date="2021-03" db="EMBL/GenBank/DDBJ databases">
        <title>Chromosome level genome of the anhydrobiotic midge Polypedilum vanderplanki.</title>
        <authorList>
            <person name="Yoshida Y."/>
            <person name="Kikawada T."/>
            <person name="Gusev O."/>
        </authorList>
    </citation>
    <scope>NUCLEOTIDE SEQUENCE</scope>
    <source>
        <strain evidence="2">NIAS01</strain>
        <tissue evidence="2">Whole body or cell culture</tissue>
    </source>
</reference>
<keyword evidence="3" id="KW-1185">Reference proteome</keyword>
<protein>
    <submittedName>
        <fullName evidence="2">Uncharacterized protein</fullName>
    </submittedName>
</protein>
<dbReference type="Proteomes" id="UP001107558">
    <property type="component" value="Chromosome 2"/>
</dbReference>
<organism evidence="2 3">
    <name type="scientific">Polypedilum vanderplanki</name>
    <name type="common">Sleeping chironomid midge</name>
    <dbReference type="NCBI Taxonomy" id="319348"/>
    <lineage>
        <taxon>Eukaryota</taxon>
        <taxon>Metazoa</taxon>
        <taxon>Ecdysozoa</taxon>
        <taxon>Arthropoda</taxon>
        <taxon>Hexapoda</taxon>
        <taxon>Insecta</taxon>
        <taxon>Pterygota</taxon>
        <taxon>Neoptera</taxon>
        <taxon>Endopterygota</taxon>
        <taxon>Diptera</taxon>
        <taxon>Nematocera</taxon>
        <taxon>Chironomoidea</taxon>
        <taxon>Chironomidae</taxon>
        <taxon>Chironominae</taxon>
        <taxon>Polypedilum</taxon>
        <taxon>Polypedilum</taxon>
    </lineage>
</organism>
<dbReference type="EMBL" id="JADBJN010000002">
    <property type="protein sequence ID" value="KAG5678435.1"/>
    <property type="molecule type" value="Genomic_DNA"/>
</dbReference>